<proteinExistence type="predicted"/>
<dbReference type="EMBL" id="JABYQT010000005">
    <property type="protein sequence ID" value="MBZ5487897.1"/>
    <property type="molecule type" value="Genomic_DNA"/>
</dbReference>
<evidence type="ECO:0000313" key="2">
    <source>
        <dbReference type="Proteomes" id="UP001319846"/>
    </source>
</evidence>
<keyword evidence="2" id="KW-1185">Reference proteome</keyword>
<comment type="caution">
    <text evidence="1">The sequence shown here is derived from an EMBL/GenBank/DDBJ whole genome shotgun (WGS) entry which is preliminary data.</text>
</comment>
<sequence>MSHCQRALVSGKVQGVGYRRATQKQAIAEQVTGHARNLPDGRVDVLMCGEPDALERLAEWLWKGPAQARVTQVEMSTVAGCQVPSRFSTE</sequence>
<evidence type="ECO:0000313" key="1">
    <source>
        <dbReference type="EMBL" id="MBZ5487897.1"/>
    </source>
</evidence>
<organism evidence="1 2">
    <name type="scientific">Vreelandella aquamarina</name>
    <dbReference type="NCBI Taxonomy" id="77097"/>
    <lineage>
        <taxon>Bacteria</taxon>
        <taxon>Pseudomonadati</taxon>
        <taxon>Pseudomonadota</taxon>
        <taxon>Gammaproteobacteria</taxon>
        <taxon>Oceanospirillales</taxon>
        <taxon>Halomonadaceae</taxon>
        <taxon>Vreelandella</taxon>
    </lineage>
</organism>
<accession>A0ACC5VUS7</accession>
<reference evidence="1" key="1">
    <citation type="submission" date="2020-06" db="EMBL/GenBank/DDBJ databases">
        <title>Whole Genome Sequence of Halomonas aquamarina MB598.</title>
        <authorList>
            <person name="Pervaiz M."/>
            <person name="Fariq A."/>
            <person name="Yasmin A."/>
            <person name="Welch M."/>
        </authorList>
    </citation>
    <scope>NUCLEOTIDE SEQUENCE</scope>
    <source>
        <strain evidence="1">MB598</strain>
    </source>
</reference>
<name>A0ACC5VUS7_9GAMM</name>
<protein>
    <submittedName>
        <fullName evidence="1">Acylphosphatase</fullName>
    </submittedName>
</protein>
<gene>
    <name evidence="1" type="ORF">HW452_10195</name>
</gene>
<dbReference type="Proteomes" id="UP001319846">
    <property type="component" value="Unassembled WGS sequence"/>
</dbReference>